<dbReference type="OrthoDB" id="10072614at2759"/>
<dbReference type="WBParaSite" id="GPUH_0002344101-mRNA-1">
    <property type="protein sequence ID" value="GPUH_0002344101-mRNA-1"/>
    <property type="gene ID" value="GPUH_0002344101"/>
</dbReference>
<evidence type="ECO:0000259" key="12">
    <source>
        <dbReference type="Pfam" id="PF13476"/>
    </source>
</evidence>
<comment type="subcellular location">
    <subcellularLocation>
        <location evidence="2">Chromosome</location>
    </subcellularLocation>
    <subcellularLocation>
        <location evidence="1">Nucleus</location>
    </subcellularLocation>
</comment>
<evidence type="ECO:0000256" key="5">
    <source>
        <dbReference type="ARBA" id="ARBA00022741"/>
    </source>
</evidence>
<dbReference type="GO" id="GO:0030915">
    <property type="term" value="C:Smc5-Smc6 complex"/>
    <property type="evidence" value="ECO:0007669"/>
    <property type="project" value="TreeGrafter"/>
</dbReference>
<dbReference type="EMBL" id="UYRT01097753">
    <property type="protein sequence ID" value="VDN41440.1"/>
    <property type="molecule type" value="Genomic_DNA"/>
</dbReference>
<evidence type="ECO:0000256" key="3">
    <source>
        <dbReference type="ARBA" id="ARBA00006793"/>
    </source>
</evidence>
<dbReference type="Proteomes" id="UP000271098">
    <property type="component" value="Unassembled WGS sequence"/>
</dbReference>
<accession>A0A183ER20</accession>
<keyword evidence="4" id="KW-0158">Chromosome</keyword>
<evidence type="ECO:0000313" key="14">
    <source>
        <dbReference type="Proteomes" id="UP000271098"/>
    </source>
</evidence>
<keyword evidence="7" id="KW-0067">ATP-binding</keyword>
<keyword evidence="5" id="KW-0547">Nucleotide-binding</keyword>
<dbReference type="GO" id="GO:0005634">
    <property type="term" value="C:nucleus"/>
    <property type="evidence" value="ECO:0007669"/>
    <property type="project" value="UniProtKB-SubCell"/>
</dbReference>
<organism evidence="15">
    <name type="scientific">Gongylonema pulchrum</name>
    <dbReference type="NCBI Taxonomy" id="637853"/>
    <lineage>
        <taxon>Eukaryota</taxon>
        <taxon>Metazoa</taxon>
        <taxon>Ecdysozoa</taxon>
        <taxon>Nematoda</taxon>
        <taxon>Chromadorea</taxon>
        <taxon>Rhabditida</taxon>
        <taxon>Spirurina</taxon>
        <taxon>Spiruromorpha</taxon>
        <taxon>Spiruroidea</taxon>
        <taxon>Gongylonematidae</taxon>
        <taxon>Gongylonema</taxon>
    </lineage>
</organism>
<dbReference type="GO" id="GO:0003684">
    <property type="term" value="F:damaged DNA binding"/>
    <property type="evidence" value="ECO:0007669"/>
    <property type="project" value="TreeGrafter"/>
</dbReference>
<dbReference type="SUPFAM" id="SSF52540">
    <property type="entry name" value="P-loop containing nucleoside triphosphate hydrolases"/>
    <property type="match status" value="1"/>
</dbReference>
<dbReference type="GO" id="GO:0035861">
    <property type="term" value="C:site of double-strand break"/>
    <property type="evidence" value="ECO:0007669"/>
    <property type="project" value="TreeGrafter"/>
</dbReference>
<keyword evidence="8" id="KW-0175">Coiled coil</keyword>
<evidence type="ECO:0000256" key="1">
    <source>
        <dbReference type="ARBA" id="ARBA00004123"/>
    </source>
</evidence>
<keyword evidence="10" id="KW-0234">DNA repair</keyword>
<dbReference type="InterPro" id="IPR038729">
    <property type="entry name" value="Rad50/SbcC_AAA"/>
</dbReference>
<dbReference type="GO" id="GO:0003697">
    <property type="term" value="F:single-stranded DNA binding"/>
    <property type="evidence" value="ECO:0007669"/>
    <property type="project" value="TreeGrafter"/>
</dbReference>
<evidence type="ECO:0000256" key="8">
    <source>
        <dbReference type="ARBA" id="ARBA00023054"/>
    </source>
</evidence>
<evidence type="ECO:0000313" key="13">
    <source>
        <dbReference type="EMBL" id="VDN41440.1"/>
    </source>
</evidence>
<evidence type="ECO:0000256" key="2">
    <source>
        <dbReference type="ARBA" id="ARBA00004286"/>
    </source>
</evidence>
<proteinExistence type="inferred from homology"/>
<sequence>MLCCSSRESVARKIPGRIISVELQNFMCHEALRIDFDLQGRNCFFIGGSNGSGKSALFAALNIGLGGRGSQNERGCALRQYIKDGQKLAFFQL</sequence>
<keyword evidence="11" id="KW-0539">Nucleus</keyword>
<reference evidence="15" key="1">
    <citation type="submission" date="2016-06" db="UniProtKB">
        <authorList>
            <consortium name="WormBaseParasite"/>
        </authorList>
    </citation>
    <scope>IDENTIFICATION</scope>
</reference>
<evidence type="ECO:0000256" key="4">
    <source>
        <dbReference type="ARBA" id="ARBA00022454"/>
    </source>
</evidence>
<dbReference type="Pfam" id="PF13476">
    <property type="entry name" value="AAA_23"/>
    <property type="match status" value="1"/>
</dbReference>
<evidence type="ECO:0000256" key="9">
    <source>
        <dbReference type="ARBA" id="ARBA00023172"/>
    </source>
</evidence>
<dbReference type="AlphaFoldDB" id="A0A183ER20"/>
<evidence type="ECO:0000256" key="10">
    <source>
        <dbReference type="ARBA" id="ARBA00023204"/>
    </source>
</evidence>
<dbReference type="GO" id="GO:0000724">
    <property type="term" value="P:double-strand break repair via homologous recombination"/>
    <property type="evidence" value="ECO:0007669"/>
    <property type="project" value="TreeGrafter"/>
</dbReference>
<dbReference type="Gene3D" id="3.40.50.300">
    <property type="entry name" value="P-loop containing nucleotide triphosphate hydrolases"/>
    <property type="match status" value="1"/>
</dbReference>
<dbReference type="PANTHER" id="PTHR19306:SF6">
    <property type="entry name" value="STRUCTURAL MAINTENANCE OF CHROMOSOMES PROTEIN 6"/>
    <property type="match status" value="1"/>
</dbReference>
<dbReference type="PANTHER" id="PTHR19306">
    <property type="entry name" value="STRUCTURAL MAINTENANCE OF CHROMOSOMES 5,6 SMC5, SMC6"/>
    <property type="match status" value="1"/>
</dbReference>
<name>A0A183ER20_9BILA</name>
<dbReference type="GO" id="GO:0005524">
    <property type="term" value="F:ATP binding"/>
    <property type="evidence" value="ECO:0007669"/>
    <property type="project" value="UniProtKB-KW"/>
</dbReference>
<dbReference type="InterPro" id="IPR027417">
    <property type="entry name" value="P-loop_NTPase"/>
</dbReference>
<reference evidence="13 14" key="2">
    <citation type="submission" date="2018-11" db="EMBL/GenBank/DDBJ databases">
        <authorList>
            <consortium name="Pathogen Informatics"/>
        </authorList>
    </citation>
    <scope>NUCLEOTIDE SEQUENCE [LARGE SCALE GENOMIC DNA]</scope>
</reference>
<comment type="similarity">
    <text evidence="3">Belongs to the SMC family. SMC6 subfamily.</text>
</comment>
<feature type="domain" description="Rad50/SbcC-type AAA" evidence="12">
    <location>
        <begin position="20"/>
        <end position="77"/>
    </location>
</feature>
<evidence type="ECO:0000256" key="6">
    <source>
        <dbReference type="ARBA" id="ARBA00022763"/>
    </source>
</evidence>
<evidence type="ECO:0000313" key="15">
    <source>
        <dbReference type="WBParaSite" id="GPUH_0002344101-mRNA-1"/>
    </source>
</evidence>
<keyword evidence="6" id="KW-0227">DNA damage</keyword>
<evidence type="ECO:0000256" key="11">
    <source>
        <dbReference type="ARBA" id="ARBA00023242"/>
    </source>
</evidence>
<gene>
    <name evidence="13" type="ORF">GPUH_LOCUS23412</name>
</gene>
<keyword evidence="9" id="KW-0233">DNA recombination</keyword>
<protein>
    <submittedName>
        <fullName evidence="15">AAA_23 domain-containing protein</fullName>
    </submittedName>
</protein>
<dbReference type="GO" id="GO:0016887">
    <property type="term" value="F:ATP hydrolysis activity"/>
    <property type="evidence" value="ECO:0007669"/>
    <property type="project" value="InterPro"/>
</dbReference>
<evidence type="ECO:0000256" key="7">
    <source>
        <dbReference type="ARBA" id="ARBA00022840"/>
    </source>
</evidence>
<keyword evidence="14" id="KW-1185">Reference proteome</keyword>